<organism evidence="1 3">
    <name type="scientific">Polaribacter ponticola</name>
    <dbReference type="NCBI Taxonomy" id="2978475"/>
    <lineage>
        <taxon>Bacteria</taxon>
        <taxon>Pseudomonadati</taxon>
        <taxon>Bacteroidota</taxon>
        <taxon>Flavobacteriia</taxon>
        <taxon>Flavobacteriales</taxon>
        <taxon>Flavobacteriaceae</taxon>
    </lineage>
</organism>
<protein>
    <submittedName>
        <fullName evidence="1">Uncharacterized protein</fullName>
    </submittedName>
</protein>
<name>A0ABT5S4C1_9FLAO</name>
<comment type="caution">
    <text evidence="1">The sequence shown here is derived from an EMBL/GenBank/DDBJ whole genome shotgun (WGS) entry which is preliminary data.</text>
</comment>
<dbReference type="RefSeq" id="WP_265726164.1">
    <property type="nucleotide sequence ID" value="NZ_JAOSLC020000001.1"/>
</dbReference>
<evidence type="ECO:0000313" key="3">
    <source>
        <dbReference type="Proteomes" id="UP001151478"/>
    </source>
</evidence>
<evidence type="ECO:0000313" key="2">
    <source>
        <dbReference type="EMBL" id="MDD7913746.1"/>
    </source>
</evidence>
<accession>A0ABT5S4C1</accession>
<proteinExistence type="predicted"/>
<evidence type="ECO:0000313" key="1">
    <source>
        <dbReference type="EMBL" id="MDD7912956.1"/>
    </source>
</evidence>
<reference evidence="1" key="2">
    <citation type="submission" date="2023-02" db="EMBL/GenBank/DDBJ databases">
        <title>Polaribacter ponticola sp. nov., isolated from seawater.</title>
        <authorList>
            <person name="Baek J.H."/>
            <person name="Kim J.M."/>
            <person name="Choi D.G."/>
            <person name="Jeon C.O."/>
        </authorList>
    </citation>
    <scope>NUCLEOTIDE SEQUENCE</scope>
    <source>
        <strain evidence="1">MSW5</strain>
    </source>
</reference>
<reference evidence="1" key="1">
    <citation type="submission" date="2022-09" db="EMBL/GenBank/DDBJ databases">
        <authorList>
            <person name="Kristyanto S."/>
            <person name="Jung J."/>
            <person name="Jeon C.O."/>
        </authorList>
    </citation>
    <scope>NUCLEOTIDE SEQUENCE</scope>
    <source>
        <strain evidence="1">MSW5</strain>
    </source>
</reference>
<dbReference type="Proteomes" id="UP001151478">
    <property type="component" value="Unassembled WGS sequence"/>
</dbReference>
<gene>
    <name evidence="1" type="ORF">N5A56_000240</name>
    <name evidence="2" type="ORF">N5A56_004650</name>
</gene>
<dbReference type="EMBL" id="JAOSLC020000001">
    <property type="protein sequence ID" value="MDD7912956.1"/>
    <property type="molecule type" value="Genomic_DNA"/>
</dbReference>
<dbReference type="EMBL" id="JAOSLC020000002">
    <property type="protein sequence ID" value="MDD7913746.1"/>
    <property type="molecule type" value="Genomic_DNA"/>
</dbReference>
<sequence>MPTLTAMQPRPYIFPRAIAKVELVQALPEDLQVYDPVWGKYILRIGLIYWHRSEVSGKLEGTPFVITKDTDVTELKNMLDRQMIWISKNAFN</sequence>
<keyword evidence="3" id="KW-1185">Reference proteome</keyword>